<feature type="compositionally biased region" description="Basic residues" evidence="1">
    <location>
        <begin position="15"/>
        <end position="24"/>
    </location>
</feature>
<feature type="compositionally biased region" description="Basic and acidic residues" evidence="1">
    <location>
        <begin position="1"/>
        <end position="14"/>
    </location>
</feature>
<protein>
    <recommendedName>
        <fullName evidence="4">Peptidase C80 domain-containing protein</fullName>
    </recommendedName>
</protein>
<dbReference type="InterPro" id="IPR038383">
    <property type="entry name" value="CPD_dom_sf"/>
</dbReference>
<evidence type="ECO:0000313" key="3">
    <source>
        <dbReference type="Proteomes" id="UP000254794"/>
    </source>
</evidence>
<organism evidence="2 3">
    <name type="scientific">Legionella busanensis</name>
    <dbReference type="NCBI Taxonomy" id="190655"/>
    <lineage>
        <taxon>Bacteria</taxon>
        <taxon>Pseudomonadati</taxon>
        <taxon>Pseudomonadota</taxon>
        <taxon>Gammaproteobacteria</taxon>
        <taxon>Legionellales</taxon>
        <taxon>Legionellaceae</taxon>
        <taxon>Legionella</taxon>
    </lineage>
</organism>
<feature type="region of interest" description="Disordered" evidence="1">
    <location>
        <begin position="379"/>
        <end position="432"/>
    </location>
</feature>
<feature type="region of interest" description="Disordered" evidence="1">
    <location>
        <begin position="1"/>
        <end position="40"/>
    </location>
</feature>
<evidence type="ECO:0000256" key="1">
    <source>
        <dbReference type="SAM" id="MobiDB-lite"/>
    </source>
</evidence>
<evidence type="ECO:0008006" key="4">
    <source>
        <dbReference type="Google" id="ProtNLM"/>
    </source>
</evidence>
<gene>
    <name evidence="2" type="ORF">NCTC13316_01957</name>
</gene>
<dbReference type="OrthoDB" id="5647953at2"/>
<sequence length="545" mass="61871">MKIKTEKRGKEAKGLLKKFKKNKDKKSTTKQNETKTTETGKRFVAFDDAGQESIDAIRDKLGIHSDHVYLIKDKNTNQQREDELNPIAGPFEELVILGHTGNDAKKGKTTLGDYNAKAFAEKLALKVNPKDRGKIKHIFIIGCEVGLSKNGKESLAQEIANALYHEGFKGIEVHAITNPAEPTCYGMRVEVVSKVGAEGIVYQHVPGQLLAHFHRTQEQEDLCVELSNQPKFSNRATQITADTRYKSRSTLVDTADIREELLRPHNTFVPGGKGPLAKKNLQCEEFNVLVERTSRTHKDKKLRENLQELLPKLKAAKNKVEWENVIIEPLIKYYDSHKVVAALHLQKHDANASNFYLTIKSIYTGVDLSWDRLEDEVRHRAQKKTHSEQASDNRHDEKKTQQHNKRPEEAPVISKGSDKKQDEGVRNRRNNKRESVVVDNTVVVKNILAKLIGEGEEKGLYETRRTSDNCLKYLWFFKPKSDRKEQLEKLVGVGKNPNAGENEVREVINDVLGQLNLEKNKIQSSLQNILDECLGTLDNRNKNSL</sequence>
<dbReference type="RefSeq" id="WP_115331463.1">
    <property type="nucleotide sequence ID" value="NZ_CAAAHP010000002.1"/>
</dbReference>
<dbReference type="Proteomes" id="UP000254794">
    <property type="component" value="Unassembled WGS sequence"/>
</dbReference>
<keyword evidence="3" id="KW-1185">Reference proteome</keyword>
<dbReference type="Gene3D" id="3.40.50.11050">
    <property type="match status" value="1"/>
</dbReference>
<reference evidence="2 3" key="1">
    <citation type="submission" date="2018-06" db="EMBL/GenBank/DDBJ databases">
        <authorList>
            <consortium name="Pathogen Informatics"/>
            <person name="Doyle S."/>
        </authorList>
    </citation>
    <scope>NUCLEOTIDE SEQUENCE [LARGE SCALE GENOMIC DNA]</scope>
    <source>
        <strain evidence="2 3">NCTC13316</strain>
    </source>
</reference>
<feature type="compositionally biased region" description="Basic and acidic residues" evidence="1">
    <location>
        <begin position="416"/>
        <end position="432"/>
    </location>
</feature>
<evidence type="ECO:0000313" key="2">
    <source>
        <dbReference type="EMBL" id="STX51858.1"/>
    </source>
</evidence>
<dbReference type="AlphaFoldDB" id="A0A378JME4"/>
<dbReference type="EMBL" id="UGOD01000001">
    <property type="protein sequence ID" value="STX51858.1"/>
    <property type="molecule type" value="Genomic_DNA"/>
</dbReference>
<feature type="compositionally biased region" description="Basic and acidic residues" evidence="1">
    <location>
        <begin position="379"/>
        <end position="409"/>
    </location>
</feature>
<name>A0A378JME4_9GAMM</name>
<proteinExistence type="predicted"/>
<accession>A0A378JME4</accession>